<reference evidence="1" key="1">
    <citation type="submission" date="2020-05" db="EMBL/GenBank/DDBJ databases">
        <authorList>
            <person name="Chiriac C."/>
            <person name="Salcher M."/>
            <person name="Ghai R."/>
            <person name="Kavagutti S V."/>
        </authorList>
    </citation>
    <scope>NUCLEOTIDE SEQUENCE</scope>
</reference>
<proteinExistence type="predicted"/>
<protein>
    <submittedName>
        <fullName evidence="1">Unannotated protein</fullName>
    </submittedName>
</protein>
<sequence>MIASALFGGEYGRGVPGAVFVFPAPETAGERDDVGVAEGFEGLGREGGTRAAGAVDDDLLVVIRNSIFDLGFELAAGDK</sequence>
<evidence type="ECO:0000313" key="1">
    <source>
        <dbReference type="EMBL" id="CAB4920956.1"/>
    </source>
</evidence>
<dbReference type="AlphaFoldDB" id="A0A6J7HRL1"/>
<organism evidence="1">
    <name type="scientific">freshwater metagenome</name>
    <dbReference type="NCBI Taxonomy" id="449393"/>
    <lineage>
        <taxon>unclassified sequences</taxon>
        <taxon>metagenomes</taxon>
        <taxon>ecological metagenomes</taxon>
    </lineage>
</organism>
<accession>A0A6J7HRL1</accession>
<name>A0A6J7HRL1_9ZZZZ</name>
<gene>
    <name evidence="1" type="ORF">UFOPK3605_01656</name>
</gene>
<dbReference type="EMBL" id="CAFBMM010000152">
    <property type="protein sequence ID" value="CAB4920956.1"/>
    <property type="molecule type" value="Genomic_DNA"/>
</dbReference>